<keyword evidence="4" id="KW-0548">Nucleotidyltransferase</keyword>
<keyword evidence="6" id="KW-0547">Nucleotide-binding</keyword>
<keyword evidence="3" id="KW-0808">Transferase</keyword>
<dbReference type="PANTHER" id="PTHR33571:SF12">
    <property type="entry name" value="BSL3053 PROTEIN"/>
    <property type="match status" value="1"/>
</dbReference>
<dbReference type="InterPro" id="IPR043519">
    <property type="entry name" value="NT_sf"/>
</dbReference>
<organism evidence="11 12">
    <name type="scientific">Sphaerotilus microaerophilus</name>
    <dbReference type="NCBI Taxonomy" id="2914710"/>
    <lineage>
        <taxon>Bacteria</taxon>
        <taxon>Pseudomonadati</taxon>
        <taxon>Pseudomonadota</taxon>
        <taxon>Betaproteobacteria</taxon>
        <taxon>Burkholderiales</taxon>
        <taxon>Sphaerotilaceae</taxon>
        <taxon>Sphaerotilus</taxon>
    </lineage>
</organism>
<dbReference type="InterPro" id="IPR052038">
    <property type="entry name" value="Type-VII_TA_antitoxin"/>
</dbReference>
<evidence type="ECO:0000256" key="6">
    <source>
        <dbReference type="ARBA" id="ARBA00022741"/>
    </source>
</evidence>
<keyword evidence="12" id="KW-1185">Reference proteome</keyword>
<keyword evidence="8" id="KW-0460">Magnesium</keyword>
<sequence>MALPTFIQEHREDVAALCRRHHARRLDLFGSATRADFAPERSDLDFLVDLPSDLPPGGYAEAFFGLKRDLEALFERPVDLLSSQQIVNPYLRQRVDAERLTVYGA</sequence>
<accession>A0ABM7YKD6</accession>
<comment type="cofactor">
    <cofactor evidence="1">
        <name>Mg(2+)</name>
        <dbReference type="ChEBI" id="CHEBI:18420"/>
    </cofactor>
</comment>
<dbReference type="Pfam" id="PF01909">
    <property type="entry name" value="NTP_transf_2"/>
    <property type="match status" value="1"/>
</dbReference>
<dbReference type="CDD" id="cd05403">
    <property type="entry name" value="NT_KNTase_like"/>
    <property type="match status" value="1"/>
</dbReference>
<evidence type="ECO:0000256" key="5">
    <source>
        <dbReference type="ARBA" id="ARBA00022723"/>
    </source>
</evidence>
<evidence type="ECO:0000256" key="8">
    <source>
        <dbReference type="ARBA" id="ARBA00022842"/>
    </source>
</evidence>
<proteinExistence type="inferred from homology"/>
<dbReference type="SUPFAM" id="SSF81301">
    <property type="entry name" value="Nucleotidyltransferase"/>
    <property type="match status" value="1"/>
</dbReference>
<keyword evidence="7" id="KW-0067">ATP-binding</keyword>
<dbReference type="Proteomes" id="UP001057498">
    <property type="component" value="Chromosome"/>
</dbReference>
<protein>
    <submittedName>
        <fullName evidence="11">Nucleotidyltransferase</fullName>
    </submittedName>
</protein>
<evidence type="ECO:0000313" key="12">
    <source>
        <dbReference type="Proteomes" id="UP001057498"/>
    </source>
</evidence>
<dbReference type="EMBL" id="AP025730">
    <property type="protein sequence ID" value="BDI04813.1"/>
    <property type="molecule type" value="Genomic_DNA"/>
</dbReference>
<dbReference type="PANTHER" id="PTHR33571">
    <property type="entry name" value="SSL8005 PROTEIN"/>
    <property type="match status" value="1"/>
</dbReference>
<evidence type="ECO:0000256" key="1">
    <source>
        <dbReference type="ARBA" id="ARBA00001946"/>
    </source>
</evidence>
<feature type="domain" description="Polymerase nucleotidyl transferase" evidence="10">
    <location>
        <begin position="16"/>
        <end position="95"/>
    </location>
</feature>
<gene>
    <name evidence="11" type="ORF">CATMQ487_17830</name>
</gene>
<evidence type="ECO:0000256" key="2">
    <source>
        <dbReference type="ARBA" id="ARBA00022649"/>
    </source>
</evidence>
<evidence type="ECO:0000256" key="9">
    <source>
        <dbReference type="ARBA" id="ARBA00038276"/>
    </source>
</evidence>
<dbReference type="InterPro" id="IPR002934">
    <property type="entry name" value="Polymerase_NTP_transf_dom"/>
</dbReference>
<evidence type="ECO:0000259" key="10">
    <source>
        <dbReference type="Pfam" id="PF01909"/>
    </source>
</evidence>
<evidence type="ECO:0000256" key="3">
    <source>
        <dbReference type="ARBA" id="ARBA00022679"/>
    </source>
</evidence>
<name>A0ABM7YKD6_9BURK</name>
<dbReference type="RefSeq" id="WP_251972905.1">
    <property type="nucleotide sequence ID" value="NZ_AP025730.1"/>
</dbReference>
<evidence type="ECO:0000256" key="4">
    <source>
        <dbReference type="ARBA" id="ARBA00022695"/>
    </source>
</evidence>
<keyword evidence="2" id="KW-1277">Toxin-antitoxin system</keyword>
<comment type="similarity">
    <text evidence="9">Belongs to the MntA antitoxin family.</text>
</comment>
<evidence type="ECO:0000313" key="11">
    <source>
        <dbReference type="EMBL" id="BDI04813.1"/>
    </source>
</evidence>
<dbReference type="Gene3D" id="3.30.460.10">
    <property type="entry name" value="Beta Polymerase, domain 2"/>
    <property type="match status" value="1"/>
</dbReference>
<evidence type="ECO:0000256" key="7">
    <source>
        <dbReference type="ARBA" id="ARBA00022840"/>
    </source>
</evidence>
<keyword evidence="5" id="KW-0479">Metal-binding</keyword>
<reference evidence="11" key="1">
    <citation type="submission" date="2022-04" db="EMBL/GenBank/DDBJ databases">
        <title>Whole genome sequence of Sphaerotilus sp. FB-5.</title>
        <authorList>
            <person name="Takeda M."/>
            <person name="Narihara S."/>
            <person name="Akimoto M."/>
            <person name="Akimoto R."/>
            <person name="Nishiyashiki S."/>
            <person name="Murakami T."/>
        </authorList>
    </citation>
    <scope>NUCLEOTIDE SEQUENCE</scope>
    <source>
        <strain evidence="11">FB-5</strain>
    </source>
</reference>